<protein>
    <recommendedName>
        <fullName evidence="2">NIPSNAP domain-containing protein</fullName>
    </recommendedName>
</protein>
<feature type="domain" description="NIPSNAP" evidence="2">
    <location>
        <begin position="60"/>
        <end position="141"/>
    </location>
</feature>
<reference evidence="3" key="1">
    <citation type="submission" date="2022-08" db="UniProtKB">
        <authorList>
            <consortium name="EnsemblMetazoa"/>
        </authorList>
    </citation>
    <scope>IDENTIFICATION</scope>
    <source>
        <strain evidence="3">Israel</strain>
    </source>
</reference>
<evidence type="ECO:0000313" key="3">
    <source>
        <dbReference type="EnsemblMetazoa" id="PPAI004610-PA"/>
    </source>
</evidence>
<dbReference type="InterPro" id="IPR011008">
    <property type="entry name" value="Dimeric_a/b-barrel"/>
</dbReference>
<dbReference type="FunFam" id="3.30.70.100:FF:000046">
    <property type="entry name" value="Nipsnap, isoform F"/>
    <property type="match status" value="1"/>
</dbReference>
<dbReference type="Gene3D" id="3.30.70.100">
    <property type="match status" value="1"/>
</dbReference>
<name>A0A1B0DAA5_PHLPP</name>
<dbReference type="GO" id="GO:0005739">
    <property type="term" value="C:mitochondrion"/>
    <property type="evidence" value="ECO:0007669"/>
    <property type="project" value="TreeGrafter"/>
</dbReference>
<dbReference type="EnsemblMetazoa" id="PPAI004610-RA">
    <property type="protein sequence ID" value="PPAI004610-PA"/>
    <property type="gene ID" value="PPAI004610"/>
</dbReference>
<dbReference type="EMBL" id="AJVK01028953">
    <property type="status" value="NOT_ANNOTATED_CDS"/>
    <property type="molecule type" value="Genomic_DNA"/>
</dbReference>
<dbReference type="AlphaFoldDB" id="A0A1B0DAA5"/>
<dbReference type="PANTHER" id="PTHR21017:SF17">
    <property type="entry name" value="PROTEIN NIPSNAP"/>
    <property type="match status" value="1"/>
</dbReference>
<dbReference type="VEuPathDB" id="VectorBase:PPAPM1_007687"/>
<dbReference type="PANTHER" id="PTHR21017">
    <property type="entry name" value="NIPSNAP-RELATED"/>
    <property type="match status" value="1"/>
</dbReference>
<organism evidence="3 4">
    <name type="scientific">Phlebotomus papatasi</name>
    <name type="common">Sandfly</name>
    <dbReference type="NCBI Taxonomy" id="29031"/>
    <lineage>
        <taxon>Eukaryota</taxon>
        <taxon>Metazoa</taxon>
        <taxon>Ecdysozoa</taxon>
        <taxon>Arthropoda</taxon>
        <taxon>Hexapoda</taxon>
        <taxon>Insecta</taxon>
        <taxon>Pterygota</taxon>
        <taxon>Neoptera</taxon>
        <taxon>Endopterygota</taxon>
        <taxon>Diptera</taxon>
        <taxon>Nematocera</taxon>
        <taxon>Psychodoidea</taxon>
        <taxon>Psychodidae</taxon>
        <taxon>Phlebotomus</taxon>
        <taxon>Phlebotomus</taxon>
    </lineage>
</organism>
<dbReference type="InterPro" id="IPR051557">
    <property type="entry name" value="NipSnap_domain"/>
</dbReference>
<dbReference type="Proteomes" id="UP000092462">
    <property type="component" value="Unassembled WGS sequence"/>
</dbReference>
<dbReference type="InterPro" id="IPR012577">
    <property type="entry name" value="NIPSNAP"/>
</dbReference>
<evidence type="ECO:0000313" key="4">
    <source>
        <dbReference type="Proteomes" id="UP000092462"/>
    </source>
</evidence>
<keyword evidence="4" id="KW-1185">Reference proteome</keyword>
<evidence type="ECO:0000259" key="2">
    <source>
        <dbReference type="Pfam" id="PF07978"/>
    </source>
</evidence>
<dbReference type="Pfam" id="PF07978">
    <property type="entry name" value="NIPSNAP"/>
    <property type="match status" value="1"/>
</dbReference>
<dbReference type="SUPFAM" id="SSF54909">
    <property type="entry name" value="Dimeric alpha+beta barrel"/>
    <property type="match status" value="1"/>
</dbReference>
<comment type="similarity">
    <text evidence="1">Belongs to the NipSnap family.</text>
</comment>
<sequence>MAVSRAKAFMVTSSRALSTTASVWRDGSESWLSKLLVRKIEPTKEPHSRMLSDKEIIFALHTHNVRPDSIGKYLANYKTTVELINAKKDISCDLIGSWTVQVGDMDQCVHLWRYTGGFEAIDQAKDNLWHDPEYLRLMQERGNYLAKLLRKKRM</sequence>
<dbReference type="GO" id="GO:0000423">
    <property type="term" value="P:mitophagy"/>
    <property type="evidence" value="ECO:0007669"/>
    <property type="project" value="UniProtKB-ARBA"/>
</dbReference>
<proteinExistence type="inferred from homology"/>
<dbReference type="VEuPathDB" id="VectorBase:PPAI004610"/>
<evidence type="ECO:0000256" key="1">
    <source>
        <dbReference type="ARBA" id="ARBA00005291"/>
    </source>
</evidence>
<accession>A0A1B0DAA5</accession>